<proteinExistence type="predicted"/>
<sequence length="791" mass="88744">MLEQPLSLDFSDSPLFSQVDSVVEKTSNTFEMSTSLLFGAPDSSEKEVKLFNGSTIKLKKKVAVPALQESELSNEGMSIIDMDLLFQKAKQRQTYKDNQKQAAATSNSKPVHKPTHVWTEQYRPQRFVQLCSAGNDRQYRMISHWLKKWSGVVYNEAFDDDEGNIDSLGRPMRKFLLISGPSGIGKTAAAHIIAKQLGYNVEELNAANSMNSLPNSNSSGNNYTNVVNSLKLKIQNALTSNSIQSKGNKISTNSKPTCLIIDEIDTAGNSSDIIRVLNEIHQSDQRAFNQLNNKNVFGNSNSKSKRKDQLLNRPIICIANDAFTTSSRTYGGFNMDKLRNMSELVTFQKPTIQKTNSGMKIGGKALKSVKEYIKWISDKENLKLGFQEIGEIVEICEGDIRACINHLQFNGRKVQVPMIEGAHNKSTKDLQLSWFKIAEMIFKRDPSLSKEADFGMLMETIMNGAGKSVSASNSTLDKVIRACFNRYLDSVHYQDDSLVKPCELSDWLDFYDKVGNSNDALDYASLVSMKFWVLFSESNPNRVSKSLIPDIKNLEYESNEMKKVNKSIIKSFISNLPVEAGLSLGGGFENNESFGLFVLPLIHKIISPEMTSSGGSISLSMKSKSSLSDFDQDGLVKAAKVIKDFGIQLESLRDTTTNLTSLEFYPNLDSLVLYNSDYLKTPIESTIKQIQARRKWMFPLLQTELEREDVVRLIEKRKAVQLGAVDSTKSNKKQKTTSLEFFKGQYDGLSTHIQQAKDKVDSEATRIWVKYNEGFSNAVRKNIGWNDLWIA</sequence>
<dbReference type="HOGENOM" id="CLU_004894_3_1_1"/>
<evidence type="ECO:0000313" key="6">
    <source>
        <dbReference type="Proteomes" id="UP000000707"/>
    </source>
</evidence>
<dbReference type="GO" id="GO:0016887">
    <property type="term" value="F:ATP hydrolysis activity"/>
    <property type="evidence" value="ECO:0007669"/>
    <property type="project" value="InterPro"/>
</dbReference>
<dbReference type="GO" id="GO:0005634">
    <property type="term" value="C:nucleus"/>
    <property type="evidence" value="ECO:0007669"/>
    <property type="project" value="TreeGrafter"/>
</dbReference>
<organism evidence="6">
    <name type="scientific">Candida tenuis (strain ATCC 10573 / BCRC 21748 / CBS 615 / JCM 9827 / NBRC 10315 / NRRL Y-1498 / VKM Y-70)</name>
    <name type="common">Yeast</name>
    <name type="synonym">Yamadazyma tenuis</name>
    <dbReference type="NCBI Taxonomy" id="590646"/>
    <lineage>
        <taxon>Eukaryota</taxon>
        <taxon>Fungi</taxon>
        <taxon>Dikarya</taxon>
        <taxon>Ascomycota</taxon>
        <taxon>Saccharomycotina</taxon>
        <taxon>Pichiomycetes</taxon>
        <taxon>Debaryomycetaceae</taxon>
        <taxon>Yamadazyma</taxon>
    </lineage>
</organism>
<keyword evidence="5" id="KW-0378">Hydrolase</keyword>
<reference evidence="5 6" key="1">
    <citation type="journal article" date="2011" name="Proc. Natl. Acad. Sci. U.S.A.">
        <title>Comparative genomics of xylose-fermenting fungi for enhanced biofuel production.</title>
        <authorList>
            <person name="Wohlbach D.J."/>
            <person name="Kuo A."/>
            <person name="Sato T.K."/>
            <person name="Potts K.M."/>
            <person name="Salamov A.A."/>
            <person name="LaButti K.M."/>
            <person name="Sun H."/>
            <person name="Clum A."/>
            <person name="Pangilinan J.L."/>
            <person name="Lindquist E.A."/>
            <person name="Lucas S."/>
            <person name="Lapidus A."/>
            <person name="Jin M."/>
            <person name="Gunawan C."/>
            <person name="Balan V."/>
            <person name="Dale B.E."/>
            <person name="Jeffries T.W."/>
            <person name="Zinkel R."/>
            <person name="Barry K.W."/>
            <person name="Grigoriev I.V."/>
            <person name="Gasch A.P."/>
        </authorList>
    </citation>
    <scope>NUCLEOTIDE SEQUENCE [LARGE SCALE GENOMIC DNA]</scope>
    <source>
        <strain evidence="6">ATCC 10573 / BCRC 21748 / CBS 615 / JCM 9827 / NBRC 10315 / NRRL Y-1498 / VKM Y-70</strain>
    </source>
</reference>
<dbReference type="EMBL" id="GL996527">
    <property type="protein sequence ID" value="EGV62443.1"/>
    <property type="molecule type" value="Genomic_DNA"/>
</dbReference>
<keyword evidence="3" id="KW-0067">ATP-binding</keyword>
<dbReference type="CDD" id="cd18140">
    <property type="entry name" value="HLD_clamp_RFC"/>
    <property type="match status" value="1"/>
</dbReference>
<keyword evidence="6" id="KW-1185">Reference proteome</keyword>
<dbReference type="InterPro" id="IPR027417">
    <property type="entry name" value="P-loop_NTPase"/>
</dbReference>
<evidence type="ECO:0000256" key="2">
    <source>
        <dbReference type="ARBA" id="ARBA00022741"/>
    </source>
</evidence>
<dbReference type="SMART" id="SM00382">
    <property type="entry name" value="AAA"/>
    <property type="match status" value="1"/>
</dbReference>
<evidence type="ECO:0000256" key="3">
    <source>
        <dbReference type="ARBA" id="ARBA00022840"/>
    </source>
</evidence>
<dbReference type="GO" id="GO:0005524">
    <property type="term" value="F:ATP binding"/>
    <property type="evidence" value="ECO:0007669"/>
    <property type="project" value="UniProtKB-KW"/>
</dbReference>
<name>G3B923_CANTC</name>
<dbReference type="GO" id="GO:0003677">
    <property type="term" value="F:DNA binding"/>
    <property type="evidence" value="ECO:0007669"/>
    <property type="project" value="TreeGrafter"/>
</dbReference>
<dbReference type="InterPro" id="IPR003593">
    <property type="entry name" value="AAA+_ATPase"/>
</dbReference>
<gene>
    <name evidence="5" type="ORF">CANTEDRAFT_126440</name>
</gene>
<feature type="domain" description="AAA+ ATPase" evidence="4">
    <location>
        <begin position="172"/>
        <end position="339"/>
    </location>
</feature>
<dbReference type="GeneID" id="18249171"/>
<dbReference type="eggNOG" id="KOG1969">
    <property type="taxonomic scope" value="Eukaryota"/>
</dbReference>
<protein>
    <submittedName>
        <fullName evidence="5">p-loop containing nucleoside triphosphate hydrolase protein</fullName>
    </submittedName>
</protein>
<dbReference type="Gene3D" id="3.40.50.300">
    <property type="entry name" value="P-loop containing nucleotide triphosphate hydrolases"/>
    <property type="match status" value="1"/>
</dbReference>
<accession>G3B923</accession>
<evidence type="ECO:0000259" key="4">
    <source>
        <dbReference type="SMART" id="SM00382"/>
    </source>
</evidence>
<dbReference type="InterPro" id="IPR003959">
    <property type="entry name" value="ATPase_AAA_core"/>
</dbReference>
<dbReference type="PANTHER" id="PTHR23389:SF3">
    <property type="entry name" value="CHROMOSOME TRANSMISSION FIDELITY PROTEIN 18 HOMOLOG"/>
    <property type="match status" value="1"/>
</dbReference>
<dbReference type="STRING" id="590646.G3B923"/>
<dbReference type="Proteomes" id="UP000000707">
    <property type="component" value="Unassembled WGS sequence"/>
</dbReference>
<dbReference type="Gene3D" id="1.10.8.60">
    <property type="match status" value="1"/>
</dbReference>
<dbReference type="GO" id="GO:0006260">
    <property type="term" value="P:DNA replication"/>
    <property type="evidence" value="ECO:0007669"/>
    <property type="project" value="UniProtKB-KW"/>
</dbReference>
<keyword evidence="2" id="KW-0547">Nucleotide-binding</keyword>
<dbReference type="InterPro" id="IPR047854">
    <property type="entry name" value="RFC_lid"/>
</dbReference>
<dbReference type="Pfam" id="PF00004">
    <property type="entry name" value="AAA"/>
    <property type="match status" value="1"/>
</dbReference>
<keyword evidence="1" id="KW-0235">DNA replication</keyword>
<dbReference type="OrthoDB" id="2195431at2759"/>
<evidence type="ECO:0000256" key="1">
    <source>
        <dbReference type="ARBA" id="ARBA00022705"/>
    </source>
</evidence>
<dbReference type="CDD" id="cd00009">
    <property type="entry name" value="AAA"/>
    <property type="match status" value="1"/>
</dbReference>
<evidence type="ECO:0000313" key="5">
    <source>
        <dbReference type="EMBL" id="EGV62443.1"/>
    </source>
</evidence>
<dbReference type="AlphaFoldDB" id="G3B923"/>
<dbReference type="PANTHER" id="PTHR23389">
    <property type="entry name" value="CHROMOSOME TRANSMISSION FIDELITY FACTOR 18"/>
    <property type="match status" value="1"/>
</dbReference>
<dbReference type="SUPFAM" id="SSF52540">
    <property type="entry name" value="P-loop containing nucleoside triphosphate hydrolases"/>
    <property type="match status" value="1"/>
</dbReference>
<dbReference type="KEGG" id="cten:18249171"/>